<dbReference type="SUPFAM" id="SSF56112">
    <property type="entry name" value="Protein kinase-like (PK-like)"/>
    <property type="match status" value="1"/>
</dbReference>
<dbReference type="InterPro" id="IPR051681">
    <property type="entry name" value="Ser/Thr_Kinases-Pseudokinases"/>
</dbReference>
<dbReference type="PRINTS" id="PR00109">
    <property type="entry name" value="TYRKINASE"/>
</dbReference>
<dbReference type="Gene3D" id="1.10.510.10">
    <property type="entry name" value="Transferase(Phosphotransferase) domain 1"/>
    <property type="match status" value="1"/>
</dbReference>
<dbReference type="Pfam" id="PF07714">
    <property type="entry name" value="PK_Tyr_Ser-Thr"/>
    <property type="match status" value="1"/>
</dbReference>
<evidence type="ECO:0000259" key="1">
    <source>
        <dbReference type="PROSITE" id="PS50011"/>
    </source>
</evidence>
<evidence type="ECO:0000313" key="3">
    <source>
        <dbReference type="Proteomes" id="UP000022910"/>
    </source>
</evidence>
<dbReference type="InterPro" id="IPR001245">
    <property type="entry name" value="Ser-Thr/Tyr_kinase_cat_dom"/>
</dbReference>
<dbReference type="GO" id="GO:0004674">
    <property type="term" value="F:protein serine/threonine kinase activity"/>
    <property type="evidence" value="ECO:0007669"/>
    <property type="project" value="TreeGrafter"/>
</dbReference>
<reference evidence="2 3" key="1">
    <citation type="submission" date="2014-02" db="EMBL/GenBank/DDBJ databases">
        <title>Single nucleus genome sequencing reveals high similarity among nuclei of an endomycorrhizal fungus.</title>
        <authorList>
            <person name="Lin K."/>
            <person name="Geurts R."/>
            <person name="Zhang Z."/>
            <person name="Limpens E."/>
            <person name="Saunders D.G."/>
            <person name="Mu D."/>
            <person name="Pang E."/>
            <person name="Cao H."/>
            <person name="Cha H."/>
            <person name="Lin T."/>
            <person name="Zhou Q."/>
            <person name="Shang Y."/>
            <person name="Li Y."/>
            <person name="Ivanov S."/>
            <person name="Sharma T."/>
            <person name="Velzen R.V."/>
            <person name="Ruijter N.D."/>
            <person name="Aanen D.K."/>
            <person name="Win J."/>
            <person name="Kamoun S."/>
            <person name="Bisseling T."/>
            <person name="Huang S."/>
        </authorList>
    </citation>
    <scope>NUCLEOTIDE SEQUENCE [LARGE SCALE GENOMIC DNA]</scope>
    <source>
        <strain evidence="3">DAOM197198w</strain>
    </source>
</reference>
<proteinExistence type="predicted"/>
<dbReference type="GO" id="GO:0005524">
    <property type="term" value="F:ATP binding"/>
    <property type="evidence" value="ECO:0007669"/>
    <property type="project" value="InterPro"/>
</dbReference>
<sequence>MSRLESTNENNENSFDPTPKLKSSPIPILFISFNRLQNECSYCGNEYSVTVLFNQKYCKICLIKYIENISDNSDMYLDIRMSTNDIRHNKNETSRNVNFCTQNIQENKKVQESENCKLCGKLFPEQSCSFKICPDCYQISHGRLKSTLTKEFIPILCLPWWDNCNICINCKLSLEFISDCQKWCSDCFATYTGCRYCLTTNIIFGNTAQSQCKKCNRLLSFITITYIDSENFDIEKFLASTRVILNRRIFDSFVKDLNSLEIYDAFFRFKNDYYRYKSSVKWIRWIPYSRITNLEKIAEGGFSIIYKAQWRHFNQVEYYKKTVIIKRFLNSWDMDKYFLNELKSLYNYKYDANHIIGCYGITQNPETKECMLIMEYANGGNLHNYLQENFRNITWEMKLNILSYIARGLTIIHRRNFIHRDFHSGNILLEKTGQIDQRWIIGDLGLSQSANSTLLNNEIYGVMPYIAPEIFKGATFSKESDIYSMGMIMWELTTGCKPFASIRHDANLVYEIIDGERPEITHDTPECFANLMKSCWDSNPAERPSALEVAKALHSIEVSNFLQVDRAEEKRLELIKLKKLGPEYTGKSHSGAIYTSRSLGSRSTNSIFNNLYFSTNLVTTKQGM</sequence>
<dbReference type="AlphaFoldDB" id="A0A015IBH2"/>
<protein>
    <submittedName>
        <fullName evidence="2">Sps1p</fullName>
    </submittedName>
</protein>
<accession>A0A015IBH2</accession>
<organism evidence="2 3">
    <name type="scientific">Rhizophagus irregularis (strain DAOM 197198w)</name>
    <name type="common">Glomus intraradices</name>
    <dbReference type="NCBI Taxonomy" id="1432141"/>
    <lineage>
        <taxon>Eukaryota</taxon>
        <taxon>Fungi</taxon>
        <taxon>Fungi incertae sedis</taxon>
        <taxon>Mucoromycota</taxon>
        <taxon>Glomeromycotina</taxon>
        <taxon>Glomeromycetes</taxon>
        <taxon>Glomerales</taxon>
        <taxon>Glomeraceae</taxon>
        <taxon>Rhizophagus</taxon>
    </lineage>
</organism>
<gene>
    <name evidence="2" type="ORF">RirG_264160</name>
</gene>
<keyword evidence="3" id="KW-1185">Reference proteome</keyword>
<name>A0A015IBH2_RHIIW</name>
<dbReference type="PANTHER" id="PTHR44329:SF289">
    <property type="entry name" value="SERINE_THREONINE-PROTEIN KINASE VIK"/>
    <property type="match status" value="1"/>
</dbReference>
<dbReference type="InterPro" id="IPR000719">
    <property type="entry name" value="Prot_kinase_dom"/>
</dbReference>
<evidence type="ECO:0000313" key="2">
    <source>
        <dbReference type="EMBL" id="EXX51160.1"/>
    </source>
</evidence>
<comment type="caution">
    <text evidence="2">The sequence shown here is derived from an EMBL/GenBank/DDBJ whole genome shotgun (WGS) entry which is preliminary data.</text>
</comment>
<dbReference type="EMBL" id="JEMT01029711">
    <property type="protein sequence ID" value="EXX51160.1"/>
    <property type="molecule type" value="Genomic_DNA"/>
</dbReference>
<dbReference type="Proteomes" id="UP000022910">
    <property type="component" value="Unassembled WGS sequence"/>
</dbReference>
<dbReference type="PROSITE" id="PS50011">
    <property type="entry name" value="PROTEIN_KINASE_DOM"/>
    <property type="match status" value="1"/>
</dbReference>
<feature type="domain" description="Protein kinase" evidence="1">
    <location>
        <begin position="291"/>
        <end position="557"/>
    </location>
</feature>
<dbReference type="STRING" id="1432141.A0A015IBH2"/>
<dbReference type="PANTHER" id="PTHR44329">
    <property type="entry name" value="SERINE/THREONINE-PROTEIN KINASE TNNI3K-RELATED"/>
    <property type="match status" value="1"/>
</dbReference>
<dbReference type="HOGENOM" id="CLU_000288_7_34_1"/>
<dbReference type="InterPro" id="IPR011009">
    <property type="entry name" value="Kinase-like_dom_sf"/>
</dbReference>